<dbReference type="Gene3D" id="2.60.120.200">
    <property type="match status" value="1"/>
</dbReference>
<accession>A0A1Y2C8Q5</accession>
<dbReference type="Proteomes" id="UP000193467">
    <property type="component" value="Unassembled WGS sequence"/>
</dbReference>
<protein>
    <recommendedName>
        <fullName evidence="1">Polysaccharide lyase 14 domain-containing protein</fullName>
    </recommendedName>
</protein>
<evidence type="ECO:0000259" key="1">
    <source>
        <dbReference type="Pfam" id="PF21294"/>
    </source>
</evidence>
<dbReference type="AlphaFoldDB" id="A0A1Y2C8Q5"/>
<dbReference type="InParanoid" id="A0A1Y2C8Q5"/>
<reference evidence="2 3" key="1">
    <citation type="submission" date="2016-07" db="EMBL/GenBank/DDBJ databases">
        <title>Pervasive Adenine N6-methylation of Active Genes in Fungi.</title>
        <authorList>
            <consortium name="DOE Joint Genome Institute"/>
            <person name="Mondo S.J."/>
            <person name="Dannebaum R.O."/>
            <person name="Kuo R.C."/>
            <person name="Labutti K."/>
            <person name="Haridas S."/>
            <person name="Kuo A."/>
            <person name="Salamov A."/>
            <person name="Ahrendt S.R."/>
            <person name="Lipzen A."/>
            <person name="Sullivan W."/>
            <person name="Andreopoulos W.B."/>
            <person name="Clum A."/>
            <person name="Lindquist E."/>
            <person name="Daum C."/>
            <person name="Ramamoorthy G.K."/>
            <person name="Gryganskyi A."/>
            <person name="Culley D."/>
            <person name="Magnuson J.K."/>
            <person name="James T.Y."/>
            <person name="O'Malley M.A."/>
            <person name="Stajich J.E."/>
            <person name="Spatafora J.W."/>
            <person name="Visel A."/>
            <person name="Grigoriev I.V."/>
        </authorList>
    </citation>
    <scope>NUCLEOTIDE SEQUENCE [LARGE SCALE GENOMIC DNA]</scope>
    <source>
        <strain evidence="2 3">62-1032</strain>
    </source>
</reference>
<dbReference type="Pfam" id="PF21294">
    <property type="entry name" value="Polysacc_lyase_14"/>
    <property type="match status" value="1"/>
</dbReference>
<dbReference type="OrthoDB" id="2395160at2759"/>
<feature type="domain" description="Polysaccharide lyase 14" evidence="1">
    <location>
        <begin position="94"/>
        <end position="303"/>
    </location>
</feature>
<dbReference type="PANTHER" id="PTHR40124:SF1">
    <property type="entry name" value="DISAGGREGATASE RELATED REPEAT PROTEIN"/>
    <property type="match status" value="1"/>
</dbReference>
<keyword evidence="3" id="KW-1185">Reference proteome</keyword>
<organism evidence="2 3">
    <name type="scientific">Leucosporidium creatinivorum</name>
    <dbReference type="NCBI Taxonomy" id="106004"/>
    <lineage>
        <taxon>Eukaryota</taxon>
        <taxon>Fungi</taxon>
        <taxon>Dikarya</taxon>
        <taxon>Basidiomycota</taxon>
        <taxon>Pucciniomycotina</taxon>
        <taxon>Microbotryomycetes</taxon>
        <taxon>Leucosporidiales</taxon>
        <taxon>Leucosporidium</taxon>
    </lineage>
</organism>
<evidence type="ECO:0000313" key="2">
    <source>
        <dbReference type="EMBL" id="ORY43254.1"/>
    </source>
</evidence>
<evidence type="ECO:0000313" key="3">
    <source>
        <dbReference type="Proteomes" id="UP000193467"/>
    </source>
</evidence>
<name>A0A1Y2C8Q5_9BASI</name>
<gene>
    <name evidence="2" type="ORF">BCR35DRAFT_311225</name>
</gene>
<dbReference type="PANTHER" id="PTHR40124">
    <property type="match status" value="1"/>
</dbReference>
<sequence>MRLPPGLIARDAATTTTLMLQKIATAAQLAGSFNLSRVWSATEATTTDLRTLDLSNSSNTANWLYNNWQLESQMKSSSYNTLAMAPDPFDAASTQLALSVNYPKGQKGGSQFWPLPWGNVSSNGTLSSGAAPRTAVLSYQVAFAEDWDFVKGGKLPGLYGGADTGQCTGGDRQLSCFSARLMWRTGGDGEVYAYSPQYAGLCEQTDVICGDNVYGISLSRGAFTFKKGAWTTVTELVALNTPPLANGLLYIYINDTLVLAQTGLVWRTDESVILSRVLFSTFFGGSSKSYYPPKDEQAYFKGFTIYSSDSPSNTTGPAVNATLYMPEGSTSSASSSSIASSWLLPLIIALLLHSFFASW</sequence>
<proteinExistence type="predicted"/>
<dbReference type="EMBL" id="MCGR01000129">
    <property type="protein sequence ID" value="ORY43254.1"/>
    <property type="molecule type" value="Genomic_DNA"/>
</dbReference>
<comment type="caution">
    <text evidence="2">The sequence shown here is derived from an EMBL/GenBank/DDBJ whole genome shotgun (WGS) entry which is preliminary data.</text>
</comment>
<dbReference type="InterPro" id="IPR048958">
    <property type="entry name" value="Polysacc_lyase_14"/>
</dbReference>